<dbReference type="STRING" id="762903.Pedsa_2814"/>
<evidence type="ECO:0000313" key="2">
    <source>
        <dbReference type="EMBL" id="ADY53355.1"/>
    </source>
</evidence>
<dbReference type="Pfam" id="PF08534">
    <property type="entry name" value="Redoxin"/>
    <property type="match status" value="1"/>
</dbReference>
<proteinExistence type="predicted"/>
<dbReference type="InterPro" id="IPR050553">
    <property type="entry name" value="Thioredoxin_ResA/DsbE_sf"/>
</dbReference>
<keyword evidence="3" id="KW-1185">Reference proteome</keyword>
<dbReference type="InterPro" id="IPR013740">
    <property type="entry name" value="Redoxin"/>
</dbReference>
<dbReference type="Proteomes" id="UP000000310">
    <property type="component" value="Chromosome"/>
</dbReference>
<dbReference type="KEGG" id="psn:Pedsa_2814"/>
<dbReference type="PANTHER" id="PTHR42852">
    <property type="entry name" value="THIOL:DISULFIDE INTERCHANGE PROTEIN DSBE"/>
    <property type="match status" value="1"/>
</dbReference>
<dbReference type="PROSITE" id="PS51352">
    <property type="entry name" value="THIOREDOXIN_2"/>
    <property type="match status" value="1"/>
</dbReference>
<feature type="domain" description="Thioredoxin" evidence="1">
    <location>
        <begin position="259"/>
        <end position="422"/>
    </location>
</feature>
<dbReference type="InterPro" id="IPR013766">
    <property type="entry name" value="Thioredoxin_domain"/>
</dbReference>
<accession>F0S7V0</accession>
<name>F0S7V0_PSESL</name>
<dbReference type="EMBL" id="CP002545">
    <property type="protein sequence ID" value="ADY53355.1"/>
    <property type="molecule type" value="Genomic_DNA"/>
</dbReference>
<dbReference type="InterPro" id="IPR036249">
    <property type="entry name" value="Thioredoxin-like_sf"/>
</dbReference>
<dbReference type="SUPFAM" id="SSF52833">
    <property type="entry name" value="Thioredoxin-like"/>
    <property type="match status" value="1"/>
</dbReference>
<reference evidence="2 3" key="1">
    <citation type="journal article" date="2011" name="Stand. Genomic Sci.">
        <title>Complete genome sequence of the gliding, heparinolytic Pedobacter saltans type strain (113).</title>
        <authorList>
            <person name="Liolios K."/>
            <person name="Sikorski J."/>
            <person name="Lu M."/>
            <person name="Nolan M."/>
            <person name="Lapidus A."/>
            <person name="Lucas S."/>
            <person name="Hammon N."/>
            <person name="Deshpande S."/>
            <person name="Cheng J.F."/>
            <person name="Tapia R."/>
            <person name="Han C."/>
            <person name="Goodwin L."/>
            <person name="Pitluck S."/>
            <person name="Huntemann M."/>
            <person name="Ivanova N."/>
            <person name="Pagani I."/>
            <person name="Mavromatis K."/>
            <person name="Ovchinikova G."/>
            <person name="Pati A."/>
            <person name="Chen A."/>
            <person name="Palaniappan K."/>
            <person name="Land M."/>
            <person name="Hauser L."/>
            <person name="Brambilla E.M."/>
            <person name="Kotsyurbenko O."/>
            <person name="Rohde M."/>
            <person name="Tindall B.J."/>
            <person name="Abt B."/>
            <person name="Goker M."/>
            <person name="Detter J.C."/>
            <person name="Woyke T."/>
            <person name="Bristow J."/>
            <person name="Eisen J.A."/>
            <person name="Markowitz V."/>
            <person name="Hugenholtz P."/>
            <person name="Klenk H.P."/>
            <person name="Kyrpides N.C."/>
        </authorList>
    </citation>
    <scope>NUCLEOTIDE SEQUENCE [LARGE SCALE GENOMIC DNA]</scope>
    <source>
        <strain evidence="3">ATCC 51119 / DSM 12145 / JCM 21818 / LMG 10337 / NBRC 100064 / NCIMB 13643</strain>
    </source>
</reference>
<dbReference type="CDD" id="cd02966">
    <property type="entry name" value="TlpA_like_family"/>
    <property type="match status" value="1"/>
</dbReference>
<dbReference type="eggNOG" id="COG1225">
    <property type="taxonomic scope" value="Bacteria"/>
</dbReference>
<organism evidence="2 3">
    <name type="scientific">Pseudopedobacter saltans (strain ATCC 51119 / DSM 12145 / JCM 21818 / CCUG 39354 / LMG 10337 / NBRC 100064 / NCIMB 13643)</name>
    <name type="common">Pedobacter saltans</name>
    <dbReference type="NCBI Taxonomy" id="762903"/>
    <lineage>
        <taxon>Bacteria</taxon>
        <taxon>Pseudomonadati</taxon>
        <taxon>Bacteroidota</taxon>
        <taxon>Sphingobacteriia</taxon>
        <taxon>Sphingobacteriales</taxon>
        <taxon>Sphingobacteriaceae</taxon>
        <taxon>Pseudopedobacter</taxon>
    </lineage>
</organism>
<dbReference type="AlphaFoldDB" id="F0S7V0"/>
<gene>
    <name evidence="2" type="ordered locus">Pedsa_2814</name>
</gene>
<dbReference type="HOGENOM" id="CLU_675960_0_0_10"/>
<evidence type="ECO:0000313" key="3">
    <source>
        <dbReference type="Proteomes" id="UP000000310"/>
    </source>
</evidence>
<dbReference type="GO" id="GO:0016491">
    <property type="term" value="F:oxidoreductase activity"/>
    <property type="evidence" value="ECO:0007669"/>
    <property type="project" value="InterPro"/>
</dbReference>
<evidence type="ECO:0000259" key="1">
    <source>
        <dbReference type="PROSITE" id="PS51352"/>
    </source>
</evidence>
<reference evidence="3" key="2">
    <citation type="submission" date="2011-02" db="EMBL/GenBank/DDBJ databases">
        <title>The complete genome of Pedobacter saltans DSM 12145.</title>
        <authorList>
            <consortium name="US DOE Joint Genome Institute (JGI-PGF)"/>
            <person name="Lucas S."/>
            <person name="Copeland A."/>
            <person name="Lapidus A."/>
            <person name="Bruce D."/>
            <person name="Goodwin L."/>
            <person name="Pitluck S."/>
            <person name="Kyrpides N."/>
            <person name="Mavromatis K."/>
            <person name="Pagani I."/>
            <person name="Ivanova N."/>
            <person name="Ovchinnikova G."/>
            <person name="Lu M."/>
            <person name="Detter J.C."/>
            <person name="Han C."/>
            <person name="Land M."/>
            <person name="Hauser L."/>
            <person name="Markowitz V."/>
            <person name="Cheng J.-F."/>
            <person name="Hugenholtz P."/>
            <person name="Woyke T."/>
            <person name="Wu D."/>
            <person name="Tindall B."/>
            <person name="Pomrenke H.G."/>
            <person name="Brambilla E."/>
            <person name="Klenk H.-P."/>
            <person name="Eisen J.A."/>
        </authorList>
    </citation>
    <scope>NUCLEOTIDE SEQUENCE [LARGE SCALE GENOMIC DNA]</scope>
    <source>
        <strain evidence="3">ATCC 51119 / DSM 12145 / JCM 21818 / LMG 10337 / NBRC 100064 / NCIMB 13643</strain>
    </source>
</reference>
<dbReference type="PANTHER" id="PTHR42852:SF13">
    <property type="entry name" value="PROTEIN DIPZ"/>
    <property type="match status" value="1"/>
</dbReference>
<sequence length="424" mass="48314">MTLIFLTKEVPMKYKNQILLIIFALLLQACDKPSYSLQEGIWRGTVLTQSDVEIPFNFEVEKDSLGKYVLNIINGKERLLVDDVSVSKDSVFIRLPFFDAELKGALLDGRIEGAYIKHLPNNKDVVMGFYAQSGVNWRIKEKLEKARFNITGIWETYFIKENGDSVKAIGEFKQEGSKVTGTFLTRTGDYRFLDGVVDGDEMKISTFDGGFAMYFSAKILNDSTMVDGRHYSGFSSKRSFVAKRNDKAQLDDAYSLTYLKPGYDRIDFSFPDLNGEEVSLRDKRFKNKVVVVQILGSWCPNCMDETAFLSDFYNQQKGGLEIVGLAYERSKDFEKSKASLERFLDRFHVQYPVLITGYTPNGDEPSKSLPMLNHIMAFPTTIILDKKGKVRKIHTGFSGPGSGRYYEEYVLEFETLIKSLQDEH</sequence>
<dbReference type="Gene3D" id="3.40.30.10">
    <property type="entry name" value="Glutaredoxin"/>
    <property type="match status" value="1"/>
</dbReference>
<protein>
    <submittedName>
        <fullName evidence="2">Redoxin domain protein</fullName>
    </submittedName>
</protein>